<gene>
    <name evidence="7" type="ORF">A2150_06070</name>
</gene>
<accession>A0A1F6TH36</accession>
<dbReference type="PRINTS" id="PR00077">
    <property type="entry name" value="GPDHDRGNASE"/>
</dbReference>
<dbReference type="GO" id="GO:0005975">
    <property type="term" value="P:carbohydrate metabolic process"/>
    <property type="evidence" value="ECO:0007669"/>
    <property type="project" value="InterPro"/>
</dbReference>
<dbReference type="PANTHER" id="PTHR11728">
    <property type="entry name" value="GLYCEROL-3-PHOSPHATE DEHYDROGENASE"/>
    <property type="match status" value="1"/>
</dbReference>
<dbReference type="Gene3D" id="3.40.50.720">
    <property type="entry name" value="NAD(P)-binding Rossmann-like Domain"/>
    <property type="match status" value="1"/>
</dbReference>
<dbReference type="InterPro" id="IPR006109">
    <property type="entry name" value="G3P_DH_NAD-dep_C"/>
</dbReference>
<dbReference type="STRING" id="1817758.A2150_06070"/>
<evidence type="ECO:0000256" key="2">
    <source>
        <dbReference type="ARBA" id="ARBA00022516"/>
    </source>
</evidence>
<proteinExistence type="inferred from homology"/>
<dbReference type="PANTHER" id="PTHR11728:SF1">
    <property type="entry name" value="GLYCEROL-3-PHOSPHATE DEHYDROGENASE [NAD(+)] 2, CHLOROPLASTIC"/>
    <property type="match status" value="1"/>
</dbReference>
<keyword evidence="3" id="KW-0443">Lipid metabolism</keyword>
<dbReference type="InterPro" id="IPR008927">
    <property type="entry name" value="6-PGluconate_DH-like_C_sf"/>
</dbReference>
<dbReference type="Proteomes" id="UP000177925">
    <property type="component" value="Unassembled WGS sequence"/>
</dbReference>
<dbReference type="Pfam" id="PF07479">
    <property type="entry name" value="NAD_Gly3P_dh_C"/>
    <property type="match status" value="1"/>
</dbReference>
<dbReference type="InterPro" id="IPR006168">
    <property type="entry name" value="G3P_DH_NAD-dep"/>
</dbReference>
<protein>
    <recommendedName>
        <fullName evidence="6">Glycerol-3-phosphate dehydrogenase NAD-dependent C-terminal domain-containing protein</fullName>
    </recommendedName>
</protein>
<evidence type="ECO:0000313" key="7">
    <source>
        <dbReference type="EMBL" id="OGI44385.1"/>
    </source>
</evidence>
<name>A0A1F6TH36_9PROT</name>
<keyword evidence="5" id="KW-1208">Phospholipid metabolism</keyword>
<dbReference type="GO" id="GO:0005829">
    <property type="term" value="C:cytosol"/>
    <property type="evidence" value="ECO:0007669"/>
    <property type="project" value="TreeGrafter"/>
</dbReference>
<reference evidence="7 8" key="1">
    <citation type="journal article" date="2016" name="Nat. Commun.">
        <title>Thousands of microbial genomes shed light on interconnected biogeochemical processes in an aquifer system.</title>
        <authorList>
            <person name="Anantharaman K."/>
            <person name="Brown C.T."/>
            <person name="Hug L.A."/>
            <person name="Sharon I."/>
            <person name="Castelle C.J."/>
            <person name="Probst A.J."/>
            <person name="Thomas B.C."/>
            <person name="Singh A."/>
            <person name="Wilkins M.J."/>
            <person name="Karaoz U."/>
            <person name="Brodie E.L."/>
            <person name="Williams K.H."/>
            <person name="Hubbard S.S."/>
            <person name="Banfield J.F."/>
        </authorList>
    </citation>
    <scope>NUCLEOTIDE SEQUENCE [LARGE SCALE GENOMIC DNA]</scope>
</reference>
<evidence type="ECO:0000313" key="8">
    <source>
        <dbReference type="Proteomes" id="UP000177925"/>
    </source>
</evidence>
<evidence type="ECO:0000259" key="6">
    <source>
        <dbReference type="Pfam" id="PF07479"/>
    </source>
</evidence>
<dbReference type="EMBL" id="MFSS01000027">
    <property type="protein sequence ID" value="OGI44385.1"/>
    <property type="molecule type" value="Genomic_DNA"/>
</dbReference>
<organism evidence="7 8">
    <name type="scientific">Candidatus Muproteobacteria bacterium RBG_16_64_11</name>
    <dbReference type="NCBI Taxonomy" id="1817758"/>
    <lineage>
        <taxon>Bacteria</taxon>
        <taxon>Pseudomonadati</taxon>
        <taxon>Pseudomonadota</taxon>
        <taxon>Candidatus Muproteobacteria</taxon>
    </lineage>
</organism>
<evidence type="ECO:0000256" key="5">
    <source>
        <dbReference type="ARBA" id="ARBA00023264"/>
    </source>
</evidence>
<dbReference type="AlphaFoldDB" id="A0A1F6TH36"/>
<dbReference type="Gene3D" id="1.10.1040.10">
    <property type="entry name" value="N-(1-d-carboxylethyl)-l-norvaline Dehydrogenase, domain 2"/>
    <property type="match status" value="1"/>
</dbReference>
<evidence type="ECO:0000256" key="4">
    <source>
        <dbReference type="ARBA" id="ARBA00023209"/>
    </source>
</evidence>
<dbReference type="InterPro" id="IPR013328">
    <property type="entry name" value="6PGD_dom2"/>
</dbReference>
<dbReference type="GO" id="GO:0006072">
    <property type="term" value="P:glycerol-3-phosphate metabolic process"/>
    <property type="evidence" value="ECO:0007669"/>
    <property type="project" value="InterPro"/>
</dbReference>
<keyword evidence="2" id="KW-0444">Lipid biosynthesis</keyword>
<evidence type="ECO:0000256" key="3">
    <source>
        <dbReference type="ARBA" id="ARBA00023098"/>
    </source>
</evidence>
<keyword evidence="4" id="KW-0594">Phospholipid biosynthesis</keyword>
<comment type="similarity">
    <text evidence="1">Belongs to the NAD-dependent glycerol-3-phosphate dehydrogenase family.</text>
</comment>
<sequence>MAARIAPRLAASTRCISIAKGVDDQGRCAWQIFQDVLPARTSFGVLYGPMISEEIRAGKPAFADVGTRGAEDFQFLRGLFAGSGLYLRPSADPLGLSWCAVLKNVYAILFGIADALAFGDNLRGYLAVAAVDEIATISQRLGGQPETAARLAGLGDLITTATSVGSHHHALGGLLVRGERDRIQGEGIHTLATVRARRLFDYTSYPLFSLIAQAVDDPRDIRRQFERYLQILG</sequence>
<comment type="caution">
    <text evidence="7">The sequence shown here is derived from an EMBL/GenBank/DDBJ whole genome shotgun (WGS) entry which is preliminary data.</text>
</comment>
<dbReference type="GO" id="GO:0047952">
    <property type="term" value="F:glycerol-3-phosphate dehydrogenase [NAD(P)+] activity"/>
    <property type="evidence" value="ECO:0007669"/>
    <property type="project" value="TreeGrafter"/>
</dbReference>
<feature type="domain" description="Glycerol-3-phosphate dehydrogenase NAD-dependent C-terminal" evidence="6">
    <location>
        <begin position="92"/>
        <end position="213"/>
    </location>
</feature>
<dbReference type="SUPFAM" id="SSF48179">
    <property type="entry name" value="6-phosphogluconate dehydrogenase C-terminal domain-like"/>
    <property type="match status" value="1"/>
</dbReference>
<dbReference type="GO" id="GO:0008654">
    <property type="term" value="P:phospholipid biosynthetic process"/>
    <property type="evidence" value="ECO:0007669"/>
    <property type="project" value="UniProtKB-KW"/>
</dbReference>
<evidence type="ECO:0000256" key="1">
    <source>
        <dbReference type="ARBA" id="ARBA00011009"/>
    </source>
</evidence>